<protein>
    <submittedName>
        <fullName evidence="2">Uncharacterized protein</fullName>
    </submittedName>
</protein>
<feature type="transmembrane region" description="Helical" evidence="1">
    <location>
        <begin position="114"/>
        <end position="132"/>
    </location>
</feature>
<reference evidence="2" key="1">
    <citation type="submission" date="2020-08" db="EMBL/GenBank/DDBJ databases">
        <title>Bridging the membrane lipid divide: bacteria of the FCB group superphylum have the potential to synthesize archaeal ether lipids.</title>
        <authorList>
            <person name="Villanueva L."/>
            <person name="von Meijenfeldt F.A.B."/>
            <person name="Westbye A.B."/>
            <person name="Yadav S."/>
            <person name="Hopmans E.C."/>
            <person name="Dutilh B.E."/>
            <person name="Sinninghe Damste J.S."/>
        </authorList>
    </citation>
    <scope>NUCLEOTIDE SEQUENCE</scope>
    <source>
        <strain evidence="2">NIOZ-UU157</strain>
    </source>
</reference>
<evidence type="ECO:0000313" key="2">
    <source>
        <dbReference type="EMBL" id="QPI16309.1"/>
    </source>
</evidence>
<keyword evidence="1" id="KW-0812">Transmembrane</keyword>
<name>A0A7S9STP2_9VIRU</name>
<keyword evidence="1" id="KW-0472">Membrane</keyword>
<dbReference type="EMBL" id="MW030554">
    <property type="protein sequence ID" value="QPI16309.1"/>
    <property type="molecule type" value="Genomic_DNA"/>
</dbReference>
<organism evidence="2">
    <name type="scientific">Virus NIOZ-UU157</name>
    <dbReference type="NCBI Taxonomy" id="2763269"/>
    <lineage>
        <taxon>Viruses</taxon>
    </lineage>
</organism>
<keyword evidence="1" id="KW-1133">Transmembrane helix</keyword>
<accession>A0A7S9STP2</accession>
<gene>
    <name evidence="2" type="ORF">NIOZUU157_00197</name>
</gene>
<evidence type="ECO:0000256" key="1">
    <source>
        <dbReference type="SAM" id="Phobius"/>
    </source>
</evidence>
<proteinExistence type="predicted"/>
<sequence>MLTCMTGLQQKVVMIRYTALEKKDTTEETWVAEKTNMVGIFQTSFTMKVLLLLKMKRHKSLLTWEYLLEHFNLKLNKQSQAFGPQPEMNKQSTCRKPWVVLKVLLLMNPRRQPMIIFMATLTALFISTMYSLDMQTET</sequence>